<evidence type="ECO:0000313" key="3">
    <source>
        <dbReference type="Proteomes" id="UP000008207"/>
    </source>
</evidence>
<accession>B8IHK0</accession>
<dbReference type="AlphaFoldDB" id="B8IHK0"/>
<gene>
    <name evidence="2" type="ordered locus">Mnod_6918</name>
</gene>
<name>B8IHK0_METNO</name>
<keyword evidence="3" id="KW-1185">Reference proteome</keyword>
<dbReference type="EMBL" id="CP001349">
    <property type="protein sequence ID" value="ACL61663.1"/>
    <property type="molecule type" value="Genomic_DNA"/>
</dbReference>
<dbReference type="STRING" id="460265.Mnod_6918"/>
<dbReference type="eggNOG" id="COG1917">
    <property type="taxonomic scope" value="Bacteria"/>
</dbReference>
<dbReference type="InterPro" id="IPR014710">
    <property type="entry name" value="RmlC-like_jellyroll"/>
</dbReference>
<evidence type="ECO:0000313" key="2">
    <source>
        <dbReference type="EMBL" id="ACL61663.1"/>
    </source>
</evidence>
<dbReference type="Gene3D" id="2.60.120.10">
    <property type="entry name" value="Jelly Rolls"/>
    <property type="match status" value="1"/>
</dbReference>
<sequence length="119" mass="12875">MTAPTADIFADLPPPGSPDEVVTAILARPGLRIERIVSTGQASPPGFWYDQPEDEWVLLLAGAARLRIAGEAEARVLEPGDHLLLPAHLRHRVEWTSPVAATIWLCVYCQPSTVTVSPS</sequence>
<dbReference type="HOGENOM" id="CLU_147397_0_1_5"/>
<dbReference type="InterPro" id="IPR013096">
    <property type="entry name" value="Cupin_2"/>
</dbReference>
<dbReference type="Proteomes" id="UP000008207">
    <property type="component" value="Chromosome"/>
</dbReference>
<dbReference type="OrthoDB" id="9798585at2"/>
<dbReference type="RefSeq" id="WP_015933227.1">
    <property type="nucleotide sequence ID" value="NC_011894.1"/>
</dbReference>
<dbReference type="SUPFAM" id="SSF51182">
    <property type="entry name" value="RmlC-like cupins"/>
    <property type="match status" value="1"/>
</dbReference>
<organism evidence="2 3">
    <name type="scientific">Methylobacterium nodulans (strain LMG 21967 / CNCM I-2342 / ORS 2060)</name>
    <dbReference type="NCBI Taxonomy" id="460265"/>
    <lineage>
        <taxon>Bacteria</taxon>
        <taxon>Pseudomonadati</taxon>
        <taxon>Pseudomonadota</taxon>
        <taxon>Alphaproteobacteria</taxon>
        <taxon>Hyphomicrobiales</taxon>
        <taxon>Methylobacteriaceae</taxon>
        <taxon>Methylobacterium</taxon>
    </lineage>
</organism>
<reference evidence="2 3" key="1">
    <citation type="submission" date="2009-01" db="EMBL/GenBank/DDBJ databases">
        <title>Complete sequence of chromosome of Methylobacterium nodulans ORS 2060.</title>
        <authorList>
            <consortium name="US DOE Joint Genome Institute"/>
            <person name="Lucas S."/>
            <person name="Copeland A."/>
            <person name="Lapidus A."/>
            <person name="Glavina del Rio T."/>
            <person name="Dalin E."/>
            <person name="Tice H."/>
            <person name="Bruce D."/>
            <person name="Goodwin L."/>
            <person name="Pitluck S."/>
            <person name="Sims D."/>
            <person name="Brettin T."/>
            <person name="Detter J.C."/>
            <person name="Han C."/>
            <person name="Larimer F."/>
            <person name="Land M."/>
            <person name="Hauser L."/>
            <person name="Kyrpides N."/>
            <person name="Ivanova N."/>
            <person name="Marx C.J."/>
            <person name="Richardson P."/>
        </authorList>
    </citation>
    <scope>NUCLEOTIDE SEQUENCE [LARGE SCALE GENOMIC DNA]</scope>
    <source>
        <strain evidence="3">LMG 21967 / CNCM I-2342 / ORS 2060</strain>
    </source>
</reference>
<dbReference type="Pfam" id="PF07883">
    <property type="entry name" value="Cupin_2"/>
    <property type="match status" value="1"/>
</dbReference>
<protein>
    <submittedName>
        <fullName evidence="2">Cupin 2 conserved barrel domain protein</fullName>
    </submittedName>
</protein>
<dbReference type="KEGG" id="mno:Mnod_6918"/>
<dbReference type="InterPro" id="IPR011051">
    <property type="entry name" value="RmlC_Cupin_sf"/>
</dbReference>
<dbReference type="CDD" id="cd06981">
    <property type="entry name" value="cupin_reut_a1446"/>
    <property type="match status" value="1"/>
</dbReference>
<evidence type="ECO:0000259" key="1">
    <source>
        <dbReference type="Pfam" id="PF07883"/>
    </source>
</evidence>
<proteinExistence type="predicted"/>
<feature type="domain" description="Cupin type-2" evidence="1">
    <location>
        <begin position="50"/>
        <end position="108"/>
    </location>
</feature>